<gene>
    <name evidence="5" type="ORF">SAMN05421547_11378</name>
</gene>
<dbReference type="AlphaFoldDB" id="A0A1H3QSA0"/>
<dbReference type="RefSeq" id="WP_074922837.1">
    <property type="nucleotide sequence ID" value="NZ_CP141274.1"/>
</dbReference>
<dbReference type="Pfam" id="PF10672">
    <property type="entry name" value="Methyltrans_SAM"/>
    <property type="match status" value="1"/>
</dbReference>
<dbReference type="PANTHER" id="PTHR43042">
    <property type="entry name" value="SAM-DEPENDENT METHYLTRANSFERASE"/>
    <property type="match status" value="1"/>
</dbReference>
<keyword evidence="3" id="KW-0949">S-adenosyl-L-methionine</keyword>
<dbReference type="Gene3D" id="3.40.50.150">
    <property type="entry name" value="Vaccinia Virus protein VP39"/>
    <property type="match status" value="1"/>
</dbReference>
<evidence type="ECO:0000313" key="5">
    <source>
        <dbReference type="EMBL" id="SDZ15599.1"/>
    </source>
</evidence>
<evidence type="ECO:0000313" key="6">
    <source>
        <dbReference type="Proteomes" id="UP000183417"/>
    </source>
</evidence>
<dbReference type="PANTHER" id="PTHR43042:SF3">
    <property type="entry name" value="RIBOSOMAL RNA LARGE SUBUNIT METHYLTRANSFERASE YWBD-RELATED"/>
    <property type="match status" value="1"/>
</dbReference>
<keyword evidence="1 5" id="KW-0489">Methyltransferase</keyword>
<dbReference type="InterPro" id="IPR029063">
    <property type="entry name" value="SAM-dependent_MTases_sf"/>
</dbReference>
<feature type="domain" description="S-adenosylmethionine-dependent methyltransferase" evidence="4">
    <location>
        <begin position="19"/>
        <end position="307"/>
    </location>
</feature>
<keyword evidence="2 5" id="KW-0808">Transferase</keyword>
<dbReference type="GeneID" id="94692861"/>
<evidence type="ECO:0000256" key="3">
    <source>
        <dbReference type="ARBA" id="ARBA00022691"/>
    </source>
</evidence>
<dbReference type="InterPro" id="IPR019614">
    <property type="entry name" value="SAM-dep_methyl-trfase"/>
</dbReference>
<evidence type="ECO:0000256" key="2">
    <source>
        <dbReference type="ARBA" id="ARBA00022679"/>
    </source>
</evidence>
<proteinExistence type="predicted"/>
<accession>A0A1H3QSA0</accession>
<reference evidence="5 6" key="1">
    <citation type="submission" date="2016-10" db="EMBL/GenBank/DDBJ databases">
        <authorList>
            <person name="de Groot N.N."/>
        </authorList>
    </citation>
    <scope>NUCLEOTIDE SEQUENCE [LARGE SCALE GENOMIC DNA]</scope>
    <source>
        <strain evidence="5 6">LMG 24775</strain>
    </source>
</reference>
<evidence type="ECO:0000259" key="4">
    <source>
        <dbReference type="Pfam" id="PF10672"/>
    </source>
</evidence>
<sequence>MQALLDAIARMALPSDAQRIFHGRGGLYPGCEHLVLDAFPPVLVLTSFQPLDEDALAAIGTALSLRWSELAPGQPLNWVYQLRQPAAPAETRLMAGEVPDPHIVTEAGTRYRVQVLRGQNHGLFLDMAEGRRWVHTHVANHPEHRHGIKVLNLFAYTCAFSVVALQAGARHVMNMDMAQGALATGQQNHRLNDLSGASFLAHDIFSSWGKITRGGPYHLIVVDPPSYQKGSFVATKDYARLMRRLPDLLRPGGHVLLCLNAPEMGTQFLTSQMQEVAPELEFVERLANPATFADIDAERSLKVLVYRAPATPATPAAADTAS</sequence>
<evidence type="ECO:0000256" key="1">
    <source>
        <dbReference type="ARBA" id="ARBA00022603"/>
    </source>
</evidence>
<protein>
    <submittedName>
        <fullName evidence="5">23S rRNA (Cytosine1962-C5)-methyltransferase</fullName>
    </submittedName>
</protein>
<dbReference type="EMBL" id="FNPE01000013">
    <property type="protein sequence ID" value="SDZ15599.1"/>
    <property type="molecule type" value="Genomic_DNA"/>
</dbReference>
<dbReference type="GO" id="GO:0008168">
    <property type="term" value="F:methyltransferase activity"/>
    <property type="evidence" value="ECO:0007669"/>
    <property type="project" value="UniProtKB-KW"/>
</dbReference>
<organism evidence="5 6">
    <name type="scientific">Delftia lacustris</name>
    <dbReference type="NCBI Taxonomy" id="558537"/>
    <lineage>
        <taxon>Bacteria</taxon>
        <taxon>Pseudomonadati</taxon>
        <taxon>Pseudomonadota</taxon>
        <taxon>Betaproteobacteria</taxon>
        <taxon>Burkholderiales</taxon>
        <taxon>Comamonadaceae</taxon>
        <taxon>Delftia</taxon>
    </lineage>
</organism>
<dbReference type="GO" id="GO:0032259">
    <property type="term" value="P:methylation"/>
    <property type="evidence" value="ECO:0007669"/>
    <property type="project" value="UniProtKB-KW"/>
</dbReference>
<dbReference type="SUPFAM" id="SSF53335">
    <property type="entry name" value="S-adenosyl-L-methionine-dependent methyltransferases"/>
    <property type="match status" value="1"/>
</dbReference>
<name>A0A1H3QSA0_9BURK</name>
<dbReference type="Proteomes" id="UP000183417">
    <property type="component" value="Unassembled WGS sequence"/>
</dbReference>
<dbReference type="CDD" id="cd02440">
    <property type="entry name" value="AdoMet_MTases"/>
    <property type="match status" value="1"/>
</dbReference>